<evidence type="ECO:0000313" key="1">
    <source>
        <dbReference type="EMBL" id="MBC2292942.1"/>
    </source>
</evidence>
<gene>
    <name evidence="1" type="ORF">HCC36_06815</name>
</gene>
<dbReference type="Proteomes" id="UP000543005">
    <property type="component" value="Unassembled WGS sequence"/>
</dbReference>
<protein>
    <submittedName>
        <fullName evidence="1">Uncharacterized protein</fullName>
    </submittedName>
</protein>
<evidence type="ECO:0000313" key="2">
    <source>
        <dbReference type="Proteomes" id="UP000543005"/>
    </source>
</evidence>
<name>A0A842G9S3_9LIST</name>
<organism evidence="1 2">
    <name type="scientific">Listeria booriae</name>
    <dbReference type="NCBI Taxonomy" id="1552123"/>
    <lineage>
        <taxon>Bacteria</taxon>
        <taxon>Bacillati</taxon>
        <taxon>Bacillota</taxon>
        <taxon>Bacilli</taxon>
        <taxon>Bacillales</taxon>
        <taxon>Listeriaceae</taxon>
        <taxon>Listeria</taxon>
    </lineage>
</organism>
<sequence length="50" mass="5522">MRKLVIVVEGDSAQSAWAAGLEDMVFHFLPLAGLKTEDITAQFIEEEVSE</sequence>
<reference evidence="1 2" key="1">
    <citation type="submission" date="2020-03" db="EMBL/GenBank/DDBJ databases">
        <title>Soil Listeria distribution.</title>
        <authorList>
            <person name="Liao J."/>
            <person name="Wiedmann M."/>
        </authorList>
    </citation>
    <scope>NUCLEOTIDE SEQUENCE [LARGE SCALE GENOMIC DNA]</scope>
    <source>
        <strain evidence="1 2">FSL L7-0051</strain>
    </source>
</reference>
<dbReference type="EMBL" id="JAARZT010000011">
    <property type="protein sequence ID" value="MBC2292942.1"/>
    <property type="molecule type" value="Genomic_DNA"/>
</dbReference>
<dbReference type="AlphaFoldDB" id="A0A842G9S3"/>
<comment type="caution">
    <text evidence="1">The sequence shown here is derived from an EMBL/GenBank/DDBJ whole genome shotgun (WGS) entry which is preliminary data.</text>
</comment>
<dbReference type="RefSeq" id="WP_185629036.1">
    <property type="nucleotide sequence ID" value="NZ_JAARZT010000011.1"/>
</dbReference>
<proteinExistence type="predicted"/>
<accession>A0A842G9S3</accession>